<evidence type="ECO:0000313" key="1">
    <source>
        <dbReference type="EMBL" id="GAA4311625.1"/>
    </source>
</evidence>
<name>A0ABP8FV56_9BACT</name>
<reference evidence="2" key="1">
    <citation type="journal article" date="2019" name="Int. J. Syst. Evol. Microbiol.">
        <title>The Global Catalogue of Microorganisms (GCM) 10K type strain sequencing project: providing services to taxonomists for standard genome sequencing and annotation.</title>
        <authorList>
            <consortium name="The Broad Institute Genomics Platform"/>
            <consortium name="The Broad Institute Genome Sequencing Center for Infectious Disease"/>
            <person name="Wu L."/>
            <person name="Ma J."/>
        </authorList>
    </citation>
    <scope>NUCLEOTIDE SEQUENCE [LARGE SCALE GENOMIC DNA]</scope>
    <source>
        <strain evidence="2">JCM 17917</strain>
    </source>
</reference>
<dbReference type="Proteomes" id="UP001501844">
    <property type="component" value="Unassembled WGS sequence"/>
</dbReference>
<evidence type="ECO:0008006" key="3">
    <source>
        <dbReference type="Google" id="ProtNLM"/>
    </source>
</evidence>
<protein>
    <recommendedName>
        <fullName evidence="3">SpoIIAA-like</fullName>
    </recommendedName>
</protein>
<evidence type="ECO:0000313" key="2">
    <source>
        <dbReference type="Proteomes" id="UP001501844"/>
    </source>
</evidence>
<proteinExistence type="predicted"/>
<organism evidence="1 2">
    <name type="scientific">Nibribacter koreensis</name>
    <dbReference type="NCBI Taxonomy" id="1084519"/>
    <lineage>
        <taxon>Bacteria</taxon>
        <taxon>Pseudomonadati</taxon>
        <taxon>Bacteroidota</taxon>
        <taxon>Cytophagia</taxon>
        <taxon>Cytophagales</taxon>
        <taxon>Hymenobacteraceae</taxon>
        <taxon>Nibribacter</taxon>
    </lineage>
</organism>
<dbReference type="EMBL" id="BAABGX010000002">
    <property type="protein sequence ID" value="GAA4311625.1"/>
    <property type="molecule type" value="Genomic_DNA"/>
</dbReference>
<accession>A0ABP8FV56</accession>
<keyword evidence="2" id="KW-1185">Reference proteome</keyword>
<comment type="caution">
    <text evidence="1">The sequence shown here is derived from an EMBL/GenBank/DDBJ whole genome shotgun (WGS) entry which is preliminary data.</text>
</comment>
<gene>
    <name evidence="1" type="ORF">GCM10023183_30470</name>
</gene>
<sequence length="156" mass="18451">MLVDLFPFYQKLMSPAFLDAIALAHRPDMDVLFLRWPQPVYALKPREVYTQVLDLAQETNARYWLFDIRSRGPLSEKDMKWVKQVFYPTLHNQIDRLIYVAYLLTPGHAEDEVTMAHADELRQKEWYGQAVEFEGFTSEVDALQWLKRCQLVEVVK</sequence>